<protein>
    <submittedName>
        <fullName evidence="1">Uncharacterized protein</fullName>
    </submittedName>
</protein>
<name>A0A1I3DYD9_9FLAO</name>
<keyword evidence="2" id="KW-1185">Reference proteome</keyword>
<dbReference type="STRING" id="1125876.SAMN05443292_0768"/>
<evidence type="ECO:0000313" key="2">
    <source>
        <dbReference type="Proteomes" id="UP000198931"/>
    </source>
</evidence>
<dbReference type="OrthoDB" id="9798438at2"/>
<organism evidence="1 2">
    <name type="scientific">Halpernia frigidisoli</name>
    <dbReference type="NCBI Taxonomy" id="1125876"/>
    <lineage>
        <taxon>Bacteria</taxon>
        <taxon>Pseudomonadati</taxon>
        <taxon>Bacteroidota</taxon>
        <taxon>Flavobacteriia</taxon>
        <taxon>Flavobacteriales</taxon>
        <taxon>Weeksellaceae</taxon>
        <taxon>Chryseobacterium group</taxon>
        <taxon>Halpernia</taxon>
    </lineage>
</organism>
<dbReference type="Proteomes" id="UP000198931">
    <property type="component" value="Unassembled WGS sequence"/>
</dbReference>
<accession>A0A1I3DYD9</accession>
<evidence type="ECO:0000313" key="1">
    <source>
        <dbReference type="EMBL" id="SFH91663.1"/>
    </source>
</evidence>
<proteinExistence type="predicted"/>
<dbReference type="RefSeq" id="WP_090078811.1">
    <property type="nucleotide sequence ID" value="NZ_FOQT01000001.1"/>
</dbReference>
<dbReference type="EMBL" id="FOQT01000001">
    <property type="protein sequence ID" value="SFH91663.1"/>
    <property type="molecule type" value="Genomic_DNA"/>
</dbReference>
<dbReference type="AlphaFoldDB" id="A0A1I3DYD9"/>
<gene>
    <name evidence="1" type="ORF">SAMN05443292_0768</name>
</gene>
<sequence length="290" mass="33392">MKNSLLIFLLLIFQTGFSQKTETFKIKKYSVAVLDDSLKESSGLNFFNGKLYTFNDSGNTSELFQIDPKTGKIQKKLQTKLQNIDWESLTNDGENFYIGDFGNNLGTRKDLKIYKVPFRDSLKLDSTKIISFYYPEQNDFTPKNLNNNFDDEAMIYLNGKIHVFTKEWLSKSTSHYTIDPANFENQAAKKIENYKTDFVVTDASYFNKKLYSVGYTKLGKIYLEVFSKSENDTFFTEIPKKYYLGSAFSLGQIEGISVNQNGIYLSGEYFHSPLGTKKGQLFFIPFSDFN</sequence>
<reference evidence="1 2" key="1">
    <citation type="submission" date="2016-10" db="EMBL/GenBank/DDBJ databases">
        <authorList>
            <person name="de Groot N.N."/>
        </authorList>
    </citation>
    <scope>NUCLEOTIDE SEQUENCE [LARGE SCALE GENOMIC DNA]</scope>
    <source>
        <strain evidence="1 2">DSM 26000</strain>
    </source>
</reference>